<evidence type="ECO:0000256" key="6">
    <source>
        <dbReference type="PIRSR" id="PIRSR613307-50"/>
    </source>
</evidence>
<dbReference type="InterPro" id="IPR006177">
    <property type="entry name" value="Toxin_bac"/>
</dbReference>
<reference evidence="10 11" key="1">
    <citation type="journal article" date="2016" name="Front. Microbiol.">
        <title>Comprehensive Phylogenetic Analysis of Bovine Non-aureus Staphylococci Species Based on Whole-Genome Sequencing.</title>
        <authorList>
            <person name="Naushad S."/>
            <person name="Barkema H.W."/>
            <person name="Luby C."/>
            <person name="Condas L.A."/>
            <person name="Nobrega D.B."/>
            <person name="Carson D.A."/>
            <person name="De Buck J."/>
        </authorList>
    </citation>
    <scope>NUCLEOTIDE SEQUENCE [LARGE SCALE GENOMIC DNA]</scope>
    <source>
        <strain evidence="10 11">SNUC 5959</strain>
    </source>
</reference>
<keyword evidence="4" id="KW-0732">Signal</keyword>
<evidence type="ECO:0000256" key="1">
    <source>
        <dbReference type="ARBA" id="ARBA00008401"/>
    </source>
</evidence>
<evidence type="ECO:0000259" key="9">
    <source>
        <dbReference type="Pfam" id="PF02876"/>
    </source>
</evidence>
<dbReference type="SUPFAM" id="SSF50203">
    <property type="entry name" value="Bacterial enterotoxins"/>
    <property type="match status" value="1"/>
</dbReference>
<dbReference type="Gene3D" id="2.40.50.110">
    <property type="match status" value="1"/>
</dbReference>
<feature type="compositionally biased region" description="Basic and acidic residues" evidence="7">
    <location>
        <begin position="12"/>
        <end position="24"/>
    </location>
</feature>
<dbReference type="InterPro" id="IPR006173">
    <property type="entry name" value="Staph_tox_OB"/>
</dbReference>
<dbReference type="GO" id="GO:0090729">
    <property type="term" value="F:toxin activity"/>
    <property type="evidence" value="ECO:0007669"/>
    <property type="project" value="UniProtKB-KW"/>
</dbReference>
<dbReference type="SUPFAM" id="SSF54334">
    <property type="entry name" value="Superantigen toxins, C-terminal domain"/>
    <property type="match status" value="1"/>
</dbReference>
<dbReference type="InterPro" id="IPR008992">
    <property type="entry name" value="Enterotoxin"/>
</dbReference>
<feature type="domain" description="Staphylococcal/Streptococcal toxin beta-grasp" evidence="9">
    <location>
        <begin position="137"/>
        <end position="242"/>
    </location>
</feature>
<comment type="similarity">
    <text evidence="1">Belongs to the staphylococcal/streptococcal toxin family.</text>
</comment>
<sequence>MNVINASSMSDPKPEQLNKSSDYEKAGGTMGNVMNLYKYPPVKAEGTKSIDQFLGHDLIFPIHYSAYVTVDKVKTELLNASMAQSYKEKKVDVFGVPYNYHCYMNEKEKDNQVNSINGVCMYGGVTNPQEDASKKHTITVKVITDKKDTFEFPIITNKKNVTAQELDYKARSFLTEKKDLYKFHGSAFETGYIKFTEKDGNSFWYDLFPPKTLIPFSGSTFLMIYKDNKQVDAENINIEVHLNTK</sequence>
<organism evidence="10 11">
    <name type="scientific">Staphylococcus hyicus</name>
    <dbReference type="NCBI Taxonomy" id="1284"/>
    <lineage>
        <taxon>Bacteria</taxon>
        <taxon>Bacillati</taxon>
        <taxon>Bacillota</taxon>
        <taxon>Bacilli</taxon>
        <taxon>Bacillales</taxon>
        <taxon>Staphylococcaceae</taxon>
        <taxon>Staphylococcus</taxon>
    </lineage>
</organism>
<feature type="region of interest" description="Disordered" evidence="7">
    <location>
        <begin position="1"/>
        <end position="24"/>
    </location>
</feature>
<protein>
    <submittedName>
        <fullName evidence="10">Exotoxin</fullName>
    </submittedName>
</protein>
<feature type="domain" description="Staphylococcal/Streptococcal toxin OB-fold" evidence="8">
    <location>
        <begin position="32"/>
        <end position="127"/>
    </location>
</feature>
<proteinExistence type="inferred from homology"/>
<evidence type="ECO:0000313" key="11">
    <source>
        <dbReference type="Proteomes" id="UP000285625"/>
    </source>
</evidence>
<dbReference type="InterPro" id="IPR013307">
    <property type="entry name" value="Superantigen_bac"/>
</dbReference>
<dbReference type="EMBL" id="QXVO01000018">
    <property type="protein sequence ID" value="RIO45636.1"/>
    <property type="molecule type" value="Genomic_DNA"/>
</dbReference>
<dbReference type="PRINTS" id="PR00279">
    <property type="entry name" value="BACTRLTOXIN"/>
</dbReference>
<dbReference type="Gene3D" id="3.10.20.120">
    <property type="match status" value="1"/>
</dbReference>
<name>A0A418JIV7_STAHY</name>
<evidence type="ECO:0000256" key="3">
    <source>
        <dbReference type="ARBA" id="ARBA00022656"/>
    </source>
</evidence>
<feature type="compositionally biased region" description="Polar residues" evidence="7">
    <location>
        <begin position="1"/>
        <end position="10"/>
    </location>
</feature>
<keyword evidence="5" id="KW-0260">Enterotoxin</keyword>
<keyword evidence="2" id="KW-0766">Superantigen</keyword>
<dbReference type="PRINTS" id="PR01898">
    <property type="entry name" value="SAGSUPRFAMLY"/>
</dbReference>
<evidence type="ECO:0000256" key="2">
    <source>
        <dbReference type="ARBA" id="ARBA00022633"/>
    </source>
</evidence>
<dbReference type="AlphaFoldDB" id="A0A418JIV7"/>
<evidence type="ECO:0000256" key="4">
    <source>
        <dbReference type="ARBA" id="ARBA00022729"/>
    </source>
</evidence>
<accession>A0A418JIV7</accession>
<dbReference type="Pfam" id="PF02876">
    <property type="entry name" value="Stap_Strp_tox_C"/>
    <property type="match status" value="1"/>
</dbReference>
<dbReference type="GO" id="GO:0005576">
    <property type="term" value="C:extracellular region"/>
    <property type="evidence" value="ECO:0007669"/>
    <property type="project" value="InterPro"/>
</dbReference>
<dbReference type="PROSITE" id="PS00278">
    <property type="entry name" value="STAPH_STREP_TOXIN_2"/>
    <property type="match status" value="1"/>
</dbReference>
<evidence type="ECO:0000259" key="8">
    <source>
        <dbReference type="Pfam" id="PF01123"/>
    </source>
</evidence>
<dbReference type="InterPro" id="IPR016091">
    <property type="entry name" value="SuperAg_toxin_C"/>
</dbReference>
<evidence type="ECO:0000256" key="5">
    <source>
        <dbReference type="ARBA" id="ARBA00022861"/>
    </source>
</evidence>
<keyword evidence="3" id="KW-0800">Toxin</keyword>
<keyword evidence="6" id="KW-1015">Disulfide bond</keyword>
<dbReference type="InterPro" id="IPR006126">
    <property type="entry name" value="Staph/Strept_toxin_CS"/>
</dbReference>
<feature type="disulfide bond" evidence="6">
    <location>
        <begin position="102"/>
        <end position="120"/>
    </location>
</feature>
<evidence type="ECO:0000256" key="7">
    <source>
        <dbReference type="SAM" id="MobiDB-lite"/>
    </source>
</evidence>
<dbReference type="Pfam" id="PF01123">
    <property type="entry name" value="Stap_Strp_toxin"/>
    <property type="match status" value="1"/>
</dbReference>
<gene>
    <name evidence="10" type="ORF">BUZ57_06965</name>
</gene>
<comment type="caution">
    <text evidence="10">The sequence shown here is derived from an EMBL/GenBank/DDBJ whole genome shotgun (WGS) entry which is preliminary data.</text>
</comment>
<evidence type="ECO:0000313" key="10">
    <source>
        <dbReference type="EMBL" id="RIO45636.1"/>
    </source>
</evidence>
<dbReference type="Proteomes" id="UP000285625">
    <property type="component" value="Unassembled WGS sequence"/>
</dbReference>
<dbReference type="InterPro" id="IPR006123">
    <property type="entry name" value="Toxin_b-grasp_Staph/Strep"/>
</dbReference>